<dbReference type="InterPro" id="IPR039739">
    <property type="entry name" value="MAG2/RNF10"/>
</dbReference>
<feature type="compositionally biased region" description="Low complexity" evidence="17">
    <location>
        <begin position="662"/>
        <end position="672"/>
    </location>
</feature>
<proteinExistence type="inferred from homology"/>
<feature type="compositionally biased region" description="Basic and acidic residues" evidence="17">
    <location>
        <begin position="454"/>
        <end position="465"/>
    </location>
</feature>
<protein>
    <recommendedName>
        <fullName evidence="14">E3 ubiquitin-protein ligase RNF10</fullName>
        <ecNumber evidence="6">2.3.2.27</ecNumber>
    </recommendedName>
    <alternativeName>
        <fullName evidence="15">RING finger protein 10</fullName>
    </alternativeName>
</protein>
<keyword evidence="9" id="KW-0479">Metal-binding</keyword>
<evidence type="ECO:0000256" key="12">
    <source>
        <dbReference type="ARBA" id="ARBA00022833"/>
    </source>
</evidence>
<evidence type="ECO:0000256" key="2">
    <source>
        <dbReference type="ARBA" id="ARBA00004123"/>
    </source>
</evidence>
<feature type="compositionally biased region" description="Basic residues" evidence="17">
    <location>
        <begin position="806"/>
        <end position="815"/>
    </location>
</feature>
<dbReference type="GO" id="GO:0008270">
    <property type="term" value="F:zinc ion binding"/>
    <property type="evidence" value="ECO:0007669"/>
    <property type="project" value="UniProtKB-KW"/>
</dbReference>
<dbReference type="GO" id="GO:0061630">
    <property type="term" value="F:ubiquitin protein ligase activity"/>
    <property type="evidence" value="ECO:0007669"/>
    <property type="project" value="UniProtKB-EC"/>
</dbReference>
<dbReference type="GO" id="GO:0045944">
    <property type="term" value="P:positive regulation of transcription by RNA polymerase II"/>
    <property type="evidence" value="ECO:0007669"/>
    <property type="project" value="TreeGrafter"/>
</dbReference>
<feature type="region of interest" description="Disordered" evidence="17">
    <location>
        <begin position="651"/>
        <end position="678"/>
    </location>
</feature>
<comment type="similarity">
    <text evidence="5">Belongs to the RNF10 family.</text>
</comment>
<keyword evidence="11" id="KW-0833">Ubl conjugation pathway</keyword>
<evidence type="ECO:0000256" key="11">
    <source>
        <dbReference type="ARBA" id="ARBA00022786"/>
    </source>
</evidence>
<gene>
    <name evidence="19" type="ORF">HOLleu_09443</name>
</gene>
<comment type="pathway">
    <text evidence="4">Protein modification; protein ubiquitination.</text>
</comment>
<feature type="compositionally biased region" description="Pro residues" evidence="17">
    <location>
        <begin position="700"/>
        <end position="714"/>
    </location>
</feature>
<reference evidence="19" key="1">
    <citation type="submission" date="2021-10" db="EMBL/GenBank/DDBJ databases">
        <title>Tropical sea cucumber genome reveals ecological adaptation and Cuvierian tubules defense mechanism.</title>
        <authorList>
            <person name="Chen T."/>
        </authorList>
    </citation>
    <scope>NUCLEOTIDE SEQUENCE</scope>
    <source>
        <strain evidence="19">Nanhai2018</strain>
        <tissue evidence="19">Muscle</tissue>
    </source>
</reference>
<keyword evidence="13" id="KW-0539">Nucleus</keyword>
<dbReference type="GO" id="GO:0005737">
    <property type="term" value="C:cytoplasm"/>
    <property type="evidence" value="ECO:0007669"/>
    <property type="project" value="UniProtKB-SubCell"/>
</dbReference>
<dbReference type="EMBL" id="JAIZAY010000004">
    <property type="protein sequence ID" value="KAJ8042637.1"/>
    <property type="molecule type" value="Genomic_DNA"/>
</dbReference>
<dbReference type="Gene3D" id="3.30.40.10">
    <property type="entry name" value="Zinc/RING finger domain, C3HC4 (zinc finger)"/>
    <property type="match status" value="1"/>
</dbReference>
<feature type="domain" description="RING-type" evidence="18">
    <location>
        <begin position="196"/>
        <end position="244"/>
    </location>
</feature>
<dbReference type="Proteomes" id="UP001152320">
    <property type="component" value="Chromosome 4"/>
</dbReference>
<feature type="compositionally biased region" description="Low complexity" evidence="17">
    <location>
        <begin position="737"/>
        <end position="748"/>
    </location>
</feature>
<keyword evidence="8" id="KW-0808">Transferase</keyword>
<dbReference type="EC" id="2.3.2.27" evidence="6"/>
<feature type="compositionally biased region" description="Polar residues" evidence="17">
    <location>
        <begin position="651"/>
        <end position="661"/>
    </location>
</feature>
<evidence type="ECO:0000256" key="13">
    <source>
        <dbReference type="ARBA" id="ARBA00023242"/>
    </source>
</evidence>
<dbReference type="InterPro" id="IPR013083">
    <property type="entry name" value="Znf_RING/FYVE/PHD"/>
</dbReference>
<dbReference type="PANTHER" id="PTHR12983">
    <property type="entry name" value="RING FINGER 10 FAMILY MEMBER"/>
    <property type="match status" value="1"/>
</dbReference>
<feature type="compositionally biased region" description="Basic and acidic residues" evidence="17">
    <location>
        <begin position="614"/>
        <end position="633"/>
    </location>
</feature>
<dbReference type="CDD" id="cd16536">
    <property type="entry name" value="RING-HC_RNF10"/>
    <property type="match status" value="1"/>
</dbReference>
<dbReference type="SMART" id="SM00184">
    <property type="entry name" value="RING"/>
    <property type="match status" value="1"/>
</dbReference>
<keyword evidence="10 16" id="KW-0863">Zinc-finger</keyword>
<evidence type="ECO:0000313" key="19">
    <source>
        <dbReference type="EMBL" id="KAJ8042637.1"/>
    </source>
</evidence>
<sequence length="827" mass="92518">MAKEGKDMDKKITSRNGSVAPEAKGKEYNGRSNTNKYQRFHGKRREPWSAEANLQAKNLPPLPKPKTKTFDKRSRGKQNWTGRRDEVTKAQRAEFGSALPHGSKKINLNHLLNFKLEPRGYQQDGRMGHRGQWSSRNKWGSHKYIRYNKEQFLQANCQFVVKSSEDYTTNMHDADSLVDWDLVEQVRLLGHEVPSCPICLYPPSAVASIIPIAQITRCGHIFCWSCILHYLALSEKPWRKCPICYESIIKKDLKSVIATEQPLYKPGDVITMCLMKRQRGSVIAQPVKLGENIEDITRPFNILESKQKTCFVKLLTASAEEVKHLILTSERAALEKQMQQNDDELEGTFIQAALDLLKEREKGLSGGASQQSEVTEAEAQALKSVSSNSEEEEENVTISSTPSSEDYLVYASAFSDEEEGGEEASHPEEADEDNDQSSVTEMESPLDSEPVFFESKEPISIDKEQTSPLNSLLTDDGKNNRHPTTSESTDGEPDGLHTETASKTTQVQKTHTYYFYQSDDGQPIFIHPLNVRCLVQQYGSLDQCPLTITAKVVEMEHMSMTEDVRHRLRYMTHLPLTCNFAVCELDLKPPVISQETLHLFHDDFLKRKKARDRKFKEEKRRERKMQAEADRIHGISPRVRFSLQSNRHFPSFGSSSVSDDQLTLSSGSGTSSPGIATPLSTSVEEELLFPTPAEPASQAPQPPITVSGPPPQPAIPSFAQMLREGHAKPTPPRKKPSQSPSAGQSAAGLAKPGNGSDESDNEDYVPVPQFKEAFSDAIQDAFDKMTLSPATSKEERQTDPISPGGRKGKKGRKKQQLLFSTAGPRFK</sequence>
<feature type="region of interest" description="Disordered" evidence="17">
    <location>
        <begin position="611"/>
        <end position="633"/>
    </location>
</feature>
<evidence type="ECO:0000256" key="6">
    <source>
        <dbReference type="ARBA" id="ARBA00012483"/>
    </source>
</evidence>
<dbReference type="AlphaFoldDB" id="A0A9Q1CCV9"/>
<evidence type="ECO:0000256" key="3">
    <source>
        <dbReference type="ARBA" id="ARBA00004496"/>
    </source>
</evidence>
<evidence type="ECO:0000256" key="5">
    <source>
        <dbReference type="ARBA" id="ARBA00008117"/>
    </source>
</evidence>
<evidence type="ECO:0000313" key="20">
    <source>
        <dbReference type="Proteomes" id="UP001152320"/>
    </source>
</evidence>
<comment type="catalytic activity">
    <reaction evidence="1">
        <text>S-ubiquitinyl-[E2 ubiquitin-conjugating enzyme]-L-cysteine + [acceptor protein]-L-lysine = [E2 ubiquitin-conjugating enzyme]-L-cysteine + N(6)-ubiquitinyl-[acceptor protein]-L-lysine.</text>
        <dbReference type="EC" id="2.3.2.27"/>
    </reaction>
</comment>
<dbReference type="InterPro" id="IPR017907">
    <property type="entry name" value="Znf_RING_CS"/>
</dbReference>
<evidence type="ECO:0000259" key="18">
    <source>
        <dbReference type="PROSITE" id="PS50089"/>
    </source>
</evidence>
<accession>A0A9Q1CCV9</accession>
<keyword evidence="7" id="KW-0963">Cytoplasm</keyword>
<feature type="region of interest" description="Disordered" evidence="17">
    <location>
        <begin position="693"/>
        <end position="827"/>
    </location>
</feature>
<dbReference type="InterPro" id="IPR027370">
    <property type="entry name" value="Znf-RING_euk"/>
</dbReference>
<dbReference type="GO" id="GO:0000976">
    <property type="term" value="F:transcription cis-regulatory region binding"/>
    <property type="evidence" value="ECO:0007669"/>
    <property type="project" value="TreeGrafter"/>
</dbReference>
<comment type="caution">
    <text evidence="19">The sequence shown here is derived from an EMBL/GenBank/DDBJ whole genome shotgun (WGS) entry which is preliminary data.</text>
</comment>
<dbReference type="Pfam" id="PF13445">
    <property type="entry name" value="zf-RING_UBOX"/>
    <property type="match status" value="1"/>
</dbReference>
<evidence type="ECO:0000256" key="9">
    <source>
        <dbReference type="ARBA" id="ARBA00022723"/>
    </source>
</evidence>
<evidence type="ECO:0000256" key="17">
    <source>
        <dbReference type="SAM" id="MobiDB-lite"/>
    </source>
</evidence>
<evidence type="ECO:0000256" key="10">
    <source>
        <dbReference type="ARBA" id="ARBA00022771"/>
    </source>
</evidence>
<dbReference type="FunFam" id="3.30.40.10:FF:000112">
    <property type="entry name" value="RING finger protein 10"/>
    <property type="match status" value="1"/>
</dbReference>
<dbReference type="SUPFAM" id="SSF57850">
    <property type="entry name" value="RING/U-box"/>
    <property type="match status" value="1"/>
</dbReference>
<dbReference type="PROSITE" id="PS00518">
    <property type="entry name" value="ZF_RING_1"/>
    <property type="match status" value="1"/>
</dbReference>
<evidence type="ECO:0000256" key="16">
    <source>
        <dbReference type="PROSITE-ProRule" id="PRU00175"/>
    </source>
</evidence>
<name>A0A9Q1CCV9_HOLLE</name>
<feature type="region of interest" description="Disordered" evidence="17">
    <location>
        <begin position="1"/>
        <end position="86"/>
    </location>
</feature>
<keyword evidence="20" id="KW-1185">Reference proteome</keyword>
<evidence type="ECO:0000256" key="7">
    <source>
        <dbReference type="ARBA" id="ARBA00022490"/>
    </source>
</evidence>
<organism evidence="19 20">
    <name type="scientific">Holothuria leucospilota</name>
    <name type="common">Black long sea cucumber</name>
    <name type="synonym">Mertensiothuria leucospilota</name>
    <dbReference type="NCBI Taxonomy" id="206669"/>
    <lineage>
        <taxon>Eukaryota</taxon>
        <taxon>Metazoa</taxon>
        <taxon>Echinodermata</taxon>
        <taxon>Eleutherozoa</taxon>
        <taxon>Echinozoa</taxon>
        <taxon>Holothuroidea</taxon>
        <taxon>Aspidochirotacea</taxon>
        <taxon>Aspidochirotida</taxon>
        <taxon>Holothuriidae</taxon>
        <taxon>Holothuria</taxon>
    </lineage>
</organism>
<keyword evidence="12" id="KW-0862">Zinc</keyword>
<evidence type="ECO:0000256" key="15">
    <source>
        <dbReference type="ARBA" id="ARBA00035390"/>
    </source>
</evidence>
<comment type="subcellular location">
    <subcellularLocation>
        <location evidence="3">Cytoplasm</location>
    </subcellularLocation>
    <subcellularLocation>
        <location evidence="2">Nucleus</location>
    </subcellularLocation>
</comment>
<dbReference type="OrthoDB" id="10064108at2759"/>
<dbReference type="PROSITE" id="PS50089">
    <property type="entry name" value="ZF_RING_2"/>
    <property type="match status" value="1"/>
</dbReference>
<evidence type="ECO:0000256" key="1">
    <source>
        <dbReference type="ARBA" id="ARBA00000900"/>
    </source>
</evidence>
<feature type="region of interest" description="Disordered" evidence="17">
    <location>
        <begin position="362"/>
        <end position="504"/>
    </location>
</feature>
<dbReference type="PANTHER" id="PTHR12983:SF9">
    <property type="entry name" value="E3 UBIQUITIN-PROTEIN LIGASE RNF10"/>
    <property type="match status" value="1"/>
</dbReference>
<evidence type="ECO:0000256" key="4">
    <source>
        <dbReference type="ARBA" id="ARBA00004906"/>
    </source>
</evidence>
<evidence type="ECO:0000256" key="14">
    <source>
        <dbReference type="ARBA" id="ARBA00035131"/>
    </source>
</evidence>
<dbReference type="InterPro" id="IPR001841">
    <property type="entry name" value="Znf_RING"/>
</dbReference>
<feature type="compositionally biased region" description="Basic and acidic residues" evidence="17">
    <location>
        <begin position="1"/>
        <end position="12"/>
    </location>
</feature>
<evidence type="ECO:0000256" key="8">
    <source>
        <dbReference type="ARBA" id="ARBA00022679"/>
    </source>
</evidence>
<dbReference type="GO" id="GO:0005634">
    <property type="term" value="C:nucleus"/>
    <property type="evidence" value="ECO:0007669"/>
    <property type="project" value="UniProtKB-SubCell"/>
</dbReference>